<gene>
    <name evidence="1" type="ORF">MANES_09G018250v8</name>
</gene>
<protein>
    <submittedName>
        <fullName evidence="1">Uncharacterized protein</fullName>
    </submittedName>
</protein>
<keyword evidence="2" id="KW-1185">Reference proteome</keyword>
<dbReference type="Proteomes" id="UP000091857">
    <property type="component" value="Chromosome 9"/>
</dbReference>
<reference evidence="2" key="1">
    <citation type="journal article" date="2016" name="Nat. Biotechnol.">
        <title>Sequencing wild and cultivated cassava and related species reveals extensive interspecific hybridization and genetic diversity.</title>
        <authorList>
            <person name="Bredeson J.V."/>
            <person name="Lyons J.B."/>
            <person name="Prochnik S.E."/>
            <person name="Wu G.A."/>
            <person name="Ha C.M."/>
            <person name="Edsinger-Gonzales E."/>
            <person name="Grimwood J."/>
            <person name="Schmutz J."/>
            <person name="Rabbi I.Y."/>
            <person name="Egesi C."/>
            <person name="Nauluvula P."/>
            <person name="Lebot V."/>
            <person name="Ndunguru J."/>
            <person name="Mkamilo G."/>
            <person name="Bart R.S."/>
            <person name="Setter T.L."/>
            <person name="Gleadow R.M."/>
            <person name="Kulakow P."/>
            <person name="Ferguson M.E."/>
            <person name="Rounsley S."/>
            <person name="Rokhsar D.S."/>
        </authorList>
    </citation>
    <scope>NUCLEOTIDE SEQUENCE [LARGE SCALE GENOMIC DNA]</scope>
    <source>
        <strain evidence="2">cv. AM560-2</strain>
    </source>
</reference>
<sequence>MCQPCLASSTLLKSSKSRKPIPLFDFGPHRFDQEFQCTFLSSSFCLHQKLAIMELITLQRETGRQKHDIVKTGRAEAADLFKVSLPPFDKKWFFHPVVALAILSLMKEKIWILVLGISKSKPRNLFGALKL</sequence>
<evidence type="ECO:0000313" key="2">
    <source>
        <dbReference type="Proteomes" id="UP000091857"/>
    </source>
</evidence>
<organism evidence="1 2">
    <name type="scientific">Manihot esculenta</name>
    <name type="common">Cassava</name>
    <name type="synonym">Jatropha manihot</name>
    <dbReference type="NCBI Taxonomy" id="3983"/>
    <lineage>
        <taxon>Eukaryota</taxon>
        <taxon>Viridiplantae</taxon>
        <taxon>Streptophyta</taxon>
        <taxon>Embryophyta</taxon>
        <taxon>Tracheophyta</taxon>
        <taxon>Spermatophyta</taxon>
        <taxon>Magnoliopsida</taxon>
        <taxon>eudicotyledons</taxon>
        <taxon>Gunneridae</taxon>
        <taxon>Pentapetalae</taxon>
        <taxon>rosids</taxon>
        <taxon>fabids</taxon>
        <taxon>Malpighiales</taxon>
        <taxon>Euphorbiaceae</taxon>
        <taxon>Crotonoideae</taxon>
        <taxon>Manihoteae</taxon>
        <taxon>Manihot</taxon>
    </lineage>
</organism>
<dbReference type="EMBL" id="CM004395">
    <property type="protein sequence ID" value="KAG8646634.1"/>
    <property type="molecule type" value="Genomic_DNA"/>
</dbReference>
<proteinExistence type="predicted"/>
<comment type="caution">
    <text evidence="1">The sequence shown here is derived from an EMBL/GenBank/DDBJ whole genome shotgun (WGS) entry which is preliminary data.</text>
</comment>
<evidence type="ECO:0000313" key="1">
    <source>
        <dbReference type="EMBL" id="KAG8646634.1"/>
    </source>
</evidence>
<name>A0ACB7H3R4_MANES</name>
<accession>A0ACB7H3R4</accession>